<evidence type="ECO:0000256" key="3">
    <source>
        <dbReference type="ARBA" id="ARBA00022553"/>
    </source>
</evidence>
<dbReference type="Gene3D" id="2.10.110.10">
    <property type="entry name" value="Cysteine Rich Protein"/>
    <property type="match status" value="4"/>
</dbReference>
<dbReference type="CDD" id="cd09330">
    <property type="entry name" value="LIM4_abLIM"/>
    <property type="match status" value="1"/>
</dbReference>
<dbReference type="SUPFAM" id="SSF57716">
    <property type="entry name" value="Glucocorticoid receptor-like (DNA-binding domain)"/>
    <property type="match status" value="6"/>
</dbReference>
<dbReference type="CDD" id="cd09328">
    <property type="entry name" value="LIM2_abLIM"/>
    <property type="match status" value="1"/>
</dbReference>
<feature type="region of interest" description="Disordered" evidence="9">
    <location>
        <begin position="338"/>
        <end position="370"/>
    </location>
</feature>
<keyword evidence="4 8" id="KW-0479">Metal-binding</keyword>
<dbReference type="AlphaFoldDB" id="A0A4X1T2U5"/>
<name>A0A4X1T2U5_PIG</name>
<evidence type="ECO:0008006" key="14">
    <source>
        <dbReference type="Google" id="ProtNLM"/>
    </source>
</evidence>
<evidence type="ECO:0000256" key="9">
    <source>
        <dbReference type="SAM" id="MobiDB-lite"/>
    </source>
</evidence>
<dbReference type="Gene3D" id="1.10.950.10">
    <property type="entry name" value="Villin headpiece domain"/>
    <property type="match status" value="1"/>
</dbReference>
<evidence type="ECO:0000313" key="12">
    <source>
        <dbReference type="Ensembl" id="ENSSSCP00070009648.1"/>
    </source>
</evidence>
<feature type="domain" description="LIM zinc-binding" evidence="10">
    <location>
        <begin position="157"/>
        <end position="216"/>
    </location>
</feature>
<dbReference type="SMART" id="SM00153">
    <property type="entry name" value="VHP"/>
    <property type="match status" value="1"/>
</dbReference>
<reference evidence="12 13" key="1">
    <citation type="submission" date="2017-08" db="EMBL/GenBank/DDBJ databases">
        <title>USMARCv1.0.</title>
        <authorList>
            <person name="Hannum G.I."/>
            <person name="Koren S."/>
            <person name="Schroeder S.G."/>
            <person name="Chin S.C."/>
            <person name="Nonneman D.J."/>
            <person name="Becker S.A."/>
            <person name="Rosen B.D."/>
            <person name="Bickhart D.M."/>
            <person name="Putnam N.H."/>
            <person name="Green R.E."/>
            <person name="Tuggle C.K."/>
            <person name="Liu H."/>
            <person name="Rohrer G.A."/>
            <person name="Warr A."/>
            <person name="Hall R."/>
            <person name="Kim K."/>
            <person name="Hume D.A."/>
            <person name="Talbot R."/>
            <person name="Chow W."/>
            <person name="Howe K."/>
            <person name="Schwartz A.S."/>
            <person name="Watson M."/>
            <person name="Archibald A.L."/>
            <person name="Phillippy A.M."/>
            <person name="Smith T.P.L."/>
        </authorList>
    </citation>
    <scope>NUCLEOTIDE SEQUENCE [LARGE SCALE GENOMIC DNA]</scope>
</reference>
<evidence type="ECO:0000313" key="13">
    <source>
        <dbReference type="Proteomes" id="UP000314985"/>
    </source>
</evidence>
<dbReference type="Proteomes" id="UP000314985">
    <property type="component" value="Chromosome 14"/>
</dbReference>
<dbReference type="FunFam" id="2.10.110.10:FF:000007">
    <property type="entry name" value="actin-binding LIM protein 1 isoform X1"/>
    <property type="match status" value="1"/>
</dbReference>
<feature type="compositionally biased region" description="Basic and acidic residues" evidence="9">
    <location>
        <begin position="338"/>
        <end position="347"/>
    </location>
</feature>
<dbReference type="InterPro" id="IPR036886">
    <property type="entry name" value="Villin_headpiece_dom_sf"/>
</dbReference>
<feature type="compositionally biased region" description="Polar residues" evidence="9">
    <location>
        <begin position="449"/>
        <end position="474"/>
    </location>
</feature>
<keyword evidence="3" id="KW-0597">Phosphoprotein</keyword>
<keyword evidence="7 8" id="KW-0440">LIM domain</keyword>
<dbReference type="Pfam" id="PF00412">
    <property type="entry name" value="LIM"/>
    <property type="match status" value="4"/>
</dbReference>
<dbReference type="Ensembl" id="ENSSSCT00070011711.1">
    <property type="protein sequence ID" value="ENSSSCP00070009648.1"/>
    <property type="gene ID" value="ENSSSCG00070005841.1"/>
</dbReference>
<feature type="domain" description="LIM zinc-binding" evidence="10">
    <location>
        <begin position="97"/>
        <end position="156"/>
    </location>
</feature>
<dbReference type="FunFam" id="2.10.110.10:FF:000003">
    <property type="entry name" value="actin-binding LIM protein 1 isoform X1"/>
    <property type="match status" value="1"/>
</dbReference>
<dbReference type="PANTHER" id="PTHR24213:SF18">
    <property type="entry name" value="ACTIN-BINDING LIM PROTEIN 1"/>
    <property type="match status" value="1"/>
</dbReference>
<feature type="domain" description="HP" evidence="11">
    <location>
        <begin position="712"/>
        <end position="780"/>
    </location>
</feature>
<dbReference type="CDD" id="cd09327">
    <property type="entry name" value="LIM1_abLIM"/>
    <property type="match status" value="1"/>
</dbReference>
<dbReference type="PROSITE" id="PS00478">
    <property type="entry name" value="LIM_DOMAIN_1"/>
    <property type="match status" value="2"/>
</dbReference>
<dbReference type="FunFam" id="2.10.110.10:FF:000004">
    <property type="entry name" value="actin-binding LIM protein 1 isoform X1"/>
    <property type="match status" value="1"/>
</dbReference>
<dbReference type="SMART" id="SM00132">
    <property type="entry name" value="LIM"/>
    <property type="match status" value="4"/>
</dbReference>
<dbReference type="FunFam" id="2.10.110.10:FF:000024">
    <property type="entry name" value="actin-binding LIM protein 1 isoform X1"/>
    <property type="match status" value="1"/>
</dbReference>
<dbReference type="PROSITE" id="PS50023">
    <property type="entry name" value="LIM_DOMAIN_2"/>
    <property type="match status" value="3"/>
</dbReference>
<dbReference type="GO" id="GO:0005737">
    <property type="term" value="C:cytoplasm"/>
    <property type="evidence" value="ECO:0007669"/>
    <property type="project" value="UniProtKB-SubCell"/>
</dbReference>
<feature type="region of interest" description="Disordered" evidence="9">
    <location>
        <begin position="552"/>
        <end position="597"/>
    </location>
</feature>
<evidence type="ECO:0000256" key="1">
    <source>
        <dbReference type="ARBA" id="ARBA00004496"/>
    </source>
</evidence>
<proteinExistence type="predicted"/>
<evidence type="ECO:0000256" key="5">
    <source>
        <dbReference type="ARBA" id="ARBA00022737"/>
    </source>
</evidence>
<keyword evidence="2" id="KW-0963">Cytoplasm</keyword>
<dbReference type="InterPro" id="IPR001781">
    <property type="entry name" value="Znf_LIM"/>
</dbReference>
<sequence length="780" mass="87673">MPCFLSLKSLGRLCNSVKSRVTSTERSSPRGSCRRTLVIKDVSVSGSPYPAHRRATITHVLYLHPEAYCTFEHLLNNFNPPVAHPQDPHHPPEKPVIHCHKCGEPCKGEVLRVQTKHFHIKCFTCKVCGCDLAQGGFFIKNGEYLCTLDYQRMYGTRCHGCGEFVEGEVVTALGKTYHPNCFACTICKRPFPPGDRVTFNGRDCLCQLCAQPMSSSPKEASCPSNCAGCGRDIKNGQALLALEKQWHLGCFKCKSCGKVLTGEYISKDGAPYCEKDYQGLFGVKCEACHQFITGKVLEAGDKHYHPSCARCSRCNQMFTEGEEMYLQGSTVWHPDCKQSTKTEEKLRPTRTSSESIYSRPGSSIPGSPGHTIYAKVDNEILDYKDLAAIPKVKAIYDIERPDLITYEPFYSSGYDDKQERQSLGESPRTLSPTPSAEGYQDGRDRAIHRSTSQGSINSPGYSRHSYTPTTSRSPQHFHRPGNEPSSGWNSPLPYRPDSRPLTPTYAQAPKHFHVPDQGINIYRKPPIYKQHAALAAQSKSSEDIIKFSKFPAAQAPDPSEIPKIETDHWPGPPSLAAVGADTRRRSSGREEDDEELLRRRQLQEEQLMKLNSGLGQLILKEEMEKERESRERSTLAASRYDSPINSASHALSSKTSSLPGYGRNGLHRPVSTDFAQYNSYGDVSGGVRDYQTLPDGHMPAMRMDRGVSMPNMLEPKIFPYEMLMVTNRGRNKILRDVDRTRLERHLAPEVFREIFGMSIQEFDKLPLWRRNDMKKKAKLF</sequence>
<dbReference type="GO" id="GO:0003779">
    <property type="term" value="F:actin binding"/>
    <property type="evidence" value="ECO:0007669"/>
    <property type="project" value="InterPro"/>
</dbReference>
<evidence type="ECO:0000259" key="11">
    <source>
        <dbReference type="PROSITE" id="PS51089"/>
    </source>
</evidence>
<dbReference type="Pfam" id="PF02209">
    <property type="entry name" value="VHP"/>
    <property type="match status" value="1"/>
</dbReference>
<feature type="region of interest" description="Disordered" evidence="9">
    <location>
        <begin position="410"/>
        <end position="506"/>
    </location>
</feature>
<dbReference type="FunFam" id="1.10.950.10:FF:000001">
    <property type="entry name" value="actin-binding LIM protein 1 isoform X2"/>
    <property type="match status" value="1"/>
</dbReference>
<dbReference type="SUPFAM" id="SSF47050">
    <property type="entry name" value="VHP, Villin headpiece domain"/>
    <property type="match status" value="1"/>
</dbReference>
<dbReference type="GO" id="GO:0007010">
    <property type="term" value="P:cytoskeleton organization"/>
    <property type="evidence" value="ECO:0007669"/>
    <property type="project" value="InterPro"/>
</dbReference>
<evidence type="ECO:0000259" key="10">
    <source>
        <dbReference type="PROSITE" id="PS50023"/>
    </source>
</evidence>
<dbReference type="InterPro" id="IPR032402">
    <property type="entry name" value="AbLIM_anchor"/>
</dbReference>
<dbReference type="InterPro" id="IPR003128">
    <property type="entry name" value="Villin_headpiece"/>
</dbReference>
<accession>A0A4X1T2U5</accession>
<dbReference type="PROSITE" id="PS51089">
    <property type="entry name" value="HP"/>
    <property type="match status" value="1"/>
</dbReference>
<comment type="subcellular location">
    <subcellularLocation>
        <location evidence="1">Cytoplasm</location>
    </subcellularLocation>
</comment>
<dbReference type="GO" id="GO:0046872">
    <property type="term" value="F:metal ion binding"/>
    <property type="evidence" value="ECO:0007669"/>
    <property type="project" value="UniProtKB-KW"/>
</dbReference>
<evidence type="ECO:0000256" key="7">
    <source>
        <dbReference type="ARBA" id="ARBA00023038"/>
    </source>
</evidence>
<feature type="compositionally biased region" description="Low complexity" evidence="9">
    <location>
        <begin position="360"/>
        <end position="369"/>
    </location>
</feature>
<evidence type="ECO:0000256" key="8">
    <source>
        <dbReference type="PROSITE-ProRule" id="PRU00125"/>
    </source>
</evidence>
<evidence type="ECO:0000256" key="2">
    <source>
        <dbReference type="ARBA" id="ARBA00022490"/>
    </source>
</evidence>
<dbReference type="PANTHER" id="PTHR24213">
    <property type="entry name" value="ACTIN-BINDING LIM PROTEIN"/>
    <property type="match status" value="1"/>
</dbReference>
<reference evidence="12" key="2">
    <citation type="submission" date="2025-08" db="UniProtKB">
        <authorList>
            <consortium name="Ensembl"/>
        </authorList>
    </citation>
    <scope>IDENTIFICATION</scope>
</reference>
<feature type="domain" description="LIM zinc-binding" evidence="10">
    <location>
        <begin position="224"/>
        <end position="283"/>
    </location>
</feature>
<evidence type="ECO:0000256" key="6">
    <source>
        <dbReference type="ARBA" id="ARBA00022833"/>
    </source>
</evidence>
<dbReference type="InterPro" id="IPR051618">
    <property type="entry name" value="Actin-binding_LIM"/>
</dbReference>
<dbReference type="Pfam" id="PF16182">
    <property type="entry name" value="AbLIM_anchor"/>
    <property type="match status" value="1"/>
</dbReference>
<organism evidence="12 13">
    <name type="scientific">Sus scrofa</name>
    <name type="common">Pig</name>
    <dbReference type="NCBI Taxonomy" id="9823"/>
    <lineage>
        <taxon>Eukaryota</taxon>
        <taxon>Metazoa</taxon>
        <taxon>Chordata</taxon>
        <taxon>Craniata</taxon>
        <taxon>Vertebrata</taxon>
        <taxon>Euteleostomi</taxon>
        <taxon>Mammalia</taxon>
        <taxon>Eutheria</taxon>
        <taxon>Laurasiatheria</taxon>
        <taxon>Artiodactyla</taxon>
        <taxon>Suina</taxon>
        <taxon>Suidae</taxon>
        <taxon>Sus</taxon>
    </lineage>
</organism>
<dbReference type="CDD" id="cd09329">
    <property type="entry name" value="LIM3_abLIM"/>
    <property type="match status" value="1"/>
</dbReference>
<keyword evidence="6 8" id="KW-0862">Zinc</keyword>
<protein>
    <recommendedName>
        <fullName evidence="14">Actin binding LIM protein 1</fullName>
    </recommendedName>
</protein>
<evidence type="ECO:0000256" key="4">
    <source>
        <dbReference type="ARBA" id="ARBA00022723"/>
    </source>
</evidence>
<feature type="compositionally biased region" description="Polar residues" evidence="9">
    <location>
        <begin position="423"/>
        <end position="434"/>
    </location>
</feature>
<keyword evidence="5" id="KW-0677">Repeat</keyword>